<organism evidence="2">
    <name type="scientific">Arundo donax</name>
    <name type="common">Giant reed</name>
    <name type="synonym">Donax arundinaceus</name>
    <dbReference type="NCBI Taxonomy" id="35708"/>
    <lineage>
        <taxon>Eukaryota</taxon>
        <taxon>Viridiplantae</taxon>
        <taxon>Streptophyta</taxon>
        <taxon>Embryophyta</taxon>
        <taxon>Tracheophyta</taxon>
        <taxon>Spermatophyta</taxon>
        <taxon>Magnoliopsida</taxon>
        <taxon>Liliopsida</taxon>
        <taxon>Poales</taxon>
        <taxon>Poaceae</taxon>
        <taxon>PACMAD clade</taxon>
        <taxon>Arundinoideae</taxon>
        <taxon>Arundineae</taxon>
        <taxon>Arundo</taxon>
    </lineage>
</organism>
<feature type="region of interest" description="Disordered" evidence="1">
    <location>
        <begin position="82"/>
        <end position="107"/>
    </location>
</feature>
<evidence type="ECO:0000313" key="2">
    <source>
        <dbReference type="EMBL" id="JAD65965.1"/>
    </source>
</evidence>
<proteinExistence type="predicted"/>
<dbReference type="EMBL" id="GBRH01231930">
    <property type="protein sequence ID" value="JAD65965.1"/>
    <property type="molecule type" value="Transcribed_RNA"/>
</dbReference>
<accession>A0A0A9BXR7</accession>
<evidence type="ECO:0000256" key="1">
    <source>
        <dbReference type="SAM" id="MobiDB-lite"/>
    </source>
</evidence>
<reference evidence="2" key="2">
    <citation type="journal article" date="2015" name="Data Brief">
        <title>Shoot transcriptome of the giant reed, Arundo donax.</title>
        <authorList>
            <person name="Barrero R.A."/>
            <person name="Guerrero F.D."/>
            <person name="Moolhuijzen P."/>
            <person name="Goolsby J.A."/>
            <person name="Tidwell J."/>
            <person name="Bellgard S.E."/>
            <person name="Bellgard M.I."/>
        </authorList>
    </citation>
    <scope>NUCLEOTIDE SEQUENCE</scope>
    <source>
        <tissue evidence="2">Shoot tissue taken approximately 20 cm above the soil surface</tissue>
    </source>
</reference>
<protein>
    <submittedName>
        <fullName evidence="2">Uncharacterized protein</fullName>
    </submittedName>
</protein>
<sequence>MARSGGHDHVVKAEHLVLLPGEPPPIAGRLLAPADTEDHGELADRGAPGVPFHRGTVMERLRLARRAVPVVLVEVAVGAEEAAPRATEERGRGGAARGAERGAGMAGGDRVGAVDVAVTRQAEPGGVGPAVDHGGLAGAEVARDRCHRRVAGVRARHGFFLGTRVRDESASAQCEQKRQVRDARFRDG</sequence>
<dbReference type="AlphaFoldDB" id="A0A0A9BXR7"/>
<name>A0A0A9BXR7_ARUDO</name>
<reference evidence="2" key="1">
    <citation type="submission" date="2014-09" db="EMBL/GenBank/DDBJ databases">
        <authorList>
            <person name="Magalhaes I.L.F."/>
            <person name="Oliveira U."/>
            <person name="Santos F.R."/>
            <person name="Vidigal T.H.D.A."/>
            <person name="Brescovit A.D."/>
            <person name="Santos A.J."/>
        </authorList>
    </citation>
    <scope>NUCLEOTIDE SEQUENCE</scope>
    <source>
        <tissue evidence="2">Shoot tissue taken approximately 20 cm above the soil surface</tissue>
    </source>
</reference>
<feature type="compositionally biased region" description="Basic and acidic residues" evidence="1">
    <location>
        <begin position="82"/>
        <end position="92"/>
    </location>
</feature>